<proteinExistence type="predicted"/>
<feature type="transmembrane region" description="Helical" evidence="1">
    <location>
        <begin position="20"/>
        <end position="41"/>
    </location>
</feature>
<dbReference type="AlphaFoldDB" id="A0A7X5ZVZ2"/>
<name>A0A7X5ZVZ2_9SPHN</name>
<evidence type="ECO:0000256" key="1">
    <source>
        <dbReference type="SAM" id="Phobius"/>
    </source>
</evidence>
<keyword evidence="1" id="KW-0472">Membrane</keyword>
<dbReference type="EMBL" id="JAASQV010000002">
    <property type="protein sequence ID" value="NIJ65670.1"/>
    <property type="molecule type" value="Genomic_DNA"/>
</dbReference>
<evidence type="ECO:0000313" key="3">
    <source>
        <dbReference type="Proteomes" id="UP000564677"/>
    </source>
</evidence>
<comment type="caution">
    <text evidence="2">The sequence shown here is derived from an EMBL/GenBank/DDBJ whole genome shotgun (WGS) entry which is preliminary data.</text>
</comment>
<accession>A0A7X5ZVZ2</accession>
<keyword evidence="1" id="KW-1133">Transmembrane helix</keyword>
<sequence>MSDETFAPAAPRVPWWRSASLIGTIAFAGGIGVTIGAVGLAGGLSPRAPAPAPLPSPNASAQPAIPALPPGTDLATLSARETQLAGKLDQIELRLRDADGSARNAASYATRAERMMIVLATRRALERGQPLGPLEGQLKQRFGEHDGDAVAAILRAAAQPVTLEDLRLALDTLGPRLANDPSDSLWNRVRRMLGNLVVLRQADTPSPLPAERLRRARRALDRGDVEAALAEVAHMPGVAVAESWTSAARRYVAARTGLAEIERAAMDVPSPAARQAG</sequence>
<keyword evidence="3" id="KW-1185">Reference proteome</keyword>
<organism evidence="2 3">
    <name type="scientific">Sphingomonas leidyi</name>
    <dbReference type="NCBI Taxonomy" id="68569"/>
    <lineage>
        <taxon>Bacteria</taxon>
        <taxon>Pseudomonadati</taxon>
        <taxon>Pseudomonadota</taxon>
        <taxon>Alphaproteobacteria</taxon>
        <taxon>Sphingomonadales</taxon>
        <taxon>Sphingomonadaceae</taxon>
        <taxon>Sphingomonas</taxon>
    </lineage>
</organism>
<dbReference type="Proteomes" id="UP000564677">
    <property type="component" value="Unassembled WGS sequence"/>
</dbReference>
<evidence type="ECO:0000313" key="2">
    <source>
        <dbReference type="EMBL" id="NIJ65670.1"/>
    </source>
</evidence>
<reference evidence="2 3" key="1">
    <citation type="submission" date="2020-03" db="EMBL/GenBank/DDBJ databases">
        <title>Genomic Encyclopedia of Type Strains, Phase IV (KMG-IV): sequencing the most valuable type-strain genomes for metagenomic binning, comparative biology and taxonomic classification.</title>
        <authorList>
            <person name="Goeker M."/>
        </authorList>
    </citation>
    <scope>NUCLEOTIDE SEQUENCE [LARGE SCALE GENOMIC DNA]</scope>
    <source>
        <strain evidence="2 3">DSM 4733</strain>
    </source>
</reference>
<dbReference type="RefSeq" id="WP_167300027.1">
    <property type="nucleotide sequence ID" value="NZ_CP170557.1"/>
</dbReference>
<protein>
    <submittedName>
        <fullName evidence="2">Uncharacterized protein</fullName>
    </submittedName>
</protein>
<keyword evidence="1" id="KW-0812">Transmembrane</keyword>
<gene>
    <name evidence="2" type="ORF">FHR20_002632</name>
</gene>